<dbReference type="EMBL" id="BGPR01163321">
    <property type="protein sequence ID" value="GBM03982.1"/>
    <property type="molecule type" value="Genomic_DNA"/>
</dbReference>
<dbReference type="EMBL" id="BGPR01163257">
    <property type="protein sequence ID" value="GBM03749.1"/>
    <property type="molecule type" value="Genomic_DNA"/>
</dbReference>
<accession>A0A4Y2CHT9</accession>
<protein>
    <submittedName>
        <fullName evidence="4">Uncharacterized protein</fullName>
    </submittedName>
</protein>
<dbReference type="AlphaFoldDB" id="A0A4Y2CHT9"/>
<comment type="caution">
    <text evidence="4">The sequence shown here is derived from an EMBL/GenBank/DDBJ whole genome shotgun (WGS) entry which is preliminary data.</text>
</comment>
<evidence type="ECO:0000313" key="3">
    <source>
        <dbReference type="EMBL" id="GBM03780.1"/>
    </source>
</evidence>
<evidence type="ECO:0000313" key="2">
    <source>
        <dbReference type="EMBL" id="GBM03749.1"/>
    </source>
</evidence>
<name>A0A4Y2CHT9_ARAVE</name>
<reference evidence="4 5" key="1">
    <citation type="journal article" date="2019" name="Sci. Rep.">
        <title>Orb-weaving spider Araneus ventricosus genome elucidates the spidroin gene catalogue.</title>
        <authorList>
            <person name="Kono N."/>
            <person name="Nakamura H."/>
            <person name="Ohtoshi R."/>
            <person name="Moran D.A.P."/>
            <person name="Shinohara A."/>
            <person name="Yoshida Y."/>
            <person name="Fujiwara M."/>
            <person name="Mori M."/>
            <person name="Tomita M."/>
            <person name="Arakawa K."/>
        </authorList>
    </citation>
    <scope>NUCLEOTIDE SEQUENCE [LARGE SCALE GENOMIC DNA]</scope>
</reference>
<gene>
    <name evidence="2" type="ORF">AVEN_148861_1</name>
    <name evidence="3" type="ORF">AVEN_184028_1</name>
    <name evidence="4" type="ORF">AVEN_198999_1</name>
    <name evidence="1" type="ORF">AVEN_34817_1</name>
</gene>
<sequence>MAVHNNEEVRKDSPGLIEPIRAFPRLEGVHRAEADEHERVDEPHQVRGGVRPQADEHVLLSGGVHVRHCGTVVQQPRRVDDACEEEEQSNANVSMR</sequence>
<evidence type="ECO:0000313" key="1">
    <source>
        <dbReference type="EMBL" id="GBM03695.1"/>
    </source>
</evidence>
<evidence type="ECO:0000313" key="4">
    <source>
        <dbReference type="EMBL" id="GBM03982.1"/>
    </source>
</evidence>
<dbReference type="EMBL" id="BGPR01163267">
    <property type="protein sequence ID" value="GBM03780.1"/>
    <property type="molecule type" value="Genomic_DNA"/>
</dbReference>
<dbReference type="Proteomes" id="UP000499080">
    <property type="component" value="Unassembled WGS sequence"/>
</dbReference>
<keyword evidence="5" id="KW-1185">Reference proteome</keyword>
<organism evidence="4 5">
    <name type="scientific">Araneus ventricosus</name>
    <name type="common">Orbweaver spider</name>
    <name type="synonym">Epeira ventricosa</name>
    <dbReference type="NCBI Taxonomy" id="182803"/>
    <lineage>
        <taxon>Eukaryota</taxon>
        <taxon>Metazoa</taxon>
        <taxon>Ecdysozoa</taxon>
        <taxon>Arthropoda</taxon>
        <taxon>Chelicerata</taxon>
        <taxon>Arachnida</taxon>
        <taxon>Araneae</taxon>
        <taxon>Araneomorphae</taxon>
        <taxon>Entelegynae</taxon>
        <taxon>Araneoidea</taxon>
        <taxon>Araneidae</taxon>
        <taxon>Araneus</taxon>
    </lineage>
</organism>
<dbReference type="EMBL" id="BGPR01163243">
    <property type="protein sequence ID" value="GBM03695.1"/>
    <property type="molecule type" value="Genomic_DNA"/>
</dbReference>
<proteinExistence type="predicted"/>
<evidence type="ECO:0000313" key="5">
    <source>
        <dbReference type="Proteomes" id="UP000499080"/>
    </source>
</evidence>